<comment type="similarity">
    <text evidence="1 6">Belongs to the DeoC/FbaB aldolase family. DeoC type 1 subfamily.</text>
</comment>
<dbReference type="EMBL" id="RAWI01000217">
    <property type="protein sequence ID" value="RKI02266.1"/>
    <property type="molecule type" value="Genomic_DNA"/>
</dbReference>
<evidence type="ECO:0000256" key="1">
    <source>
        <dbReference type="ARBA" id="ARBA00010936"/>
    </source>
</evidence>
<organism evidence="7 8">
    <name type="scientific">Corallococcus praedator</name>
    <dbReference type="NCBI Taxonomy" id="2316724"/>
    <lineage>
        <taxon>Bacteria</taxon>
        <taxon>Pseudomonadati</taxon>
        <taxon>Myxococcota</taxon>
        <taxon>Myxococcia</taxon>
        <taxon>Myxococcales</taxon>
        <taxon>Cystobacterineae</taxon>
        <taxon>Myxococcaceae</taxon>
        <taxon>Corallococcus</taxon>
    </lineage>
</organism>
<keyword evidence="4 6" id="KW-0704">Schiff base</keyword>
<dbReference type="SUPFAM" id="SSF51569">
    <property type="entry name" value="Aldolase"/>
    <property type="match status" value="1"/>
</dbReference>
<comment type="catalytic activity">
    <reaction evidence="5 6">
        <text>2-deoxy-D-ribose 5-phosphate = D-glyceraldehyde 3-phosphate + acetaldehyde</text>
        <dbReference type="Rhea" id="RHEA:12821"/>
        <dbReference type="ChEBI" id="CHEBI:15343"/>
        <dbReference type="ChEBI" id="CHEBI:59776"/>
        <dbReference type="ChEBI" id="CHEBI:62877"/>
        <dbReference type="EC" id="4.1.2.4"/>
    </reaction>
</comment>
<evidence type="ECO:0000256" key="6">
    <source>
        <dbReference type="HAMAP-Rule" id="MF_00114"/>
    </source>
</evidence>
<dbReference type="PANTHER" id="PTHR10889">
    <property type="entry name" value="DEOXYRIBOSE-PHOSPHATE ALDOLASE"/>
    <property type="match status" value="1"/>
</dbReference>
<dbReference type="CDD" id="cd00959">
    <property type="entry name" value="DeoC"/>
    <property type="match status" value="1"/>
</dbReference>
<feature type="active site" description="Schiff-base intermediate with acetaldehyde" evidence="6">
    <location>
        <position position="154"/>
    </location>
</feature>
<comment type="pathway">
    <text evidence="6">Carbohydrate degradation; 2-deoxy-D-ribose 1-phosphate degradation; D-glyceraldehyde 3-phosphate and acetaldehyde from 2-deoxy-alpha-D-ribose 1-phosphate: step 2/2.</text>
</comment>
<protein>
    <recommendedName>
        <fullName evidence="6">Deoxyribose-phosphate aldolase</fullName>
        <shortName evidence="6">DERA</shortName>
        <ecNumber evidence="6">4.1.2.4</ecNumber>
    </recommendedName>
    <alternativeName>
        <fullName evidence="6">2-deoxy-D-ribose 5-phosphate aldolase</fullName>
    </alternativeName>
    <alternativeName>
        <fullName evidence="6">Phosphodeoxyriboaldolase</fullName>
        <shortName evidence="6">Deoxyriboaldolase</shortName>
    </alternativeName>
</protein>
<dbReference type="EC" id="4.1.2.4" evidence="6"/>
<dbReference type="InterPro" id="IPR002915">
    <property type="entry name" value="DeoC/FbaB/LacD_aldolase"/>
</dbReference>
<evidence type="ECO:0000256" key="3">
    <source>
        <dbReference type="ARBA" id="ARBA00023239"/>
    </source>
</evidence>
<dbReference type="InterPro" id="IPR011343">
    <property type="entry name" value="DeoC"/>
</dbReference>
<dbReference type="GO" id="GO:0004139">
    <property type="term" value="F:deoxyribose-phosphate aldolase activity"/>
    <property type="evidence" value="ECO:0007669"/>
    <property type="project" value="UniProtKB-EC"/>
</dbReference>
<evidence type="ECO:0000256" key="2">
    <source>
        <dbReference type="ARBA" id="ARBA00022490"/>
    </source>
</evidence>
<dbReference type="NCBIfam" id="TIGR00126">
    <property type="entry name" value="deoC"/>
    <property type="match status" value="1"/>
</dbReference>
<feature type="active site" description="Proton donor/acceptor" evidence="6">
    <location>
        <position position="92"/>
    </location>
</feature>
<dbReference type="PIRSF" id="PIRSF001357">
    <property type="entry name" value="DeoC"/>
    <property type="match status" value="1"/>
</dbReference>
<name>A0ABX9QEW5_9BACT</name>
<keyword evidence="8" id="KW-1185">Reference proteome</keyword>
<dbReference type="Pfam" id="PF01791">
    <property type="entry name" value="DeoC"/>
    <property type="match status" value="1"/>
</dbReference>
<dbReference type="HAMAP" id="MF_00114">
    <property type="entry name" value="DeoC_type1"/>
    <property type="match status" value="1"/>
</dbReference>
<reference evidence="7 8" key="1">
    <citation type="submission" date="2018-09" db="EMBL/GenBank/DDBJ databases">
        <authorList>
            <person name="Livingstone P.G."/>
            <person name="Whitworth D.E."/>
        </authorList>
    </citation>
    <scope>NUCLEOTIDE SEQUENCE [LARGE SCALE GENOMIC DNA]</scope>
    <source>
        <strain evidence="7 8">CA031B</strain>
    </source>
</reference>
<comment type="subcellular location">
    <subcellularLocation>
        <location evidence="6">Cytoplasm</location>
    </subcellularLocation>
</comment>
<gene>
    <name evidence="6 7" type="primary">deoC</name>
    <name evidence="7" type="ORF">D7Y13_25155</name>
</gene>
<comment type="function">
    <text evidence="6">Catalyzes a reversible aldol reaction between acetaldehyde and D-glyceraldehyde 3-phosphate to generate 2-deoxy-D-ribose 5-phosphate.</text>
</comment>
<dbReference type="Proteomes" id="UP000278907">
    <property type="component" value="Unassembled WGS sequence"/>
</dbReference>
<accession>A0ABX9QEW5</accession>
<dbReference type="PANTHER" id="PTHR10889:SF1">
    <property type="entry name" value="DEOXYRIBOSE-PHOSPHATE ALDOLASE"/>
    <property type="match status" value="1"/>
</dbReference>
<dbReference type="InterPro" id="IPR013785">
    <property type="entry name" value="Aldolase_TIM"/>
</dbReference>
<keyword evidence="2 6" id="KW-0963">Cytoplasm</keyword>
<evidence type="ECO:0000313" key="7">
    <source>
        <dbReference type="EMBL" id="RKI02266.1"/>
    </source>
</evidence>
<dbReference type="InterPro" id="IPR028581">
    <property type="entry name" value="DeoC_typeI"/>
</dbReference>
<comment type="caution">
    <text evidence="7">The sequence shown here is derived from an EMBL/GenBank/DDBJ whole genome shotgun (WGS) entry which is preliminary data.</text>
</comment>
<evidence type="ECO:0000256" key="5">
    <source>
        <dbReference type="ARBA" id="ARBA00048791"/>
    </source>
</evidence>
<proteinExistence type="inferred from homology"/>
<dbReference type="SMART" id="SM01133">
    <property type="entry name" value="DeoC"/>
    <property type="match status" value="1"/>
</dbReference>
<evidence type="ECO:0000313" key="8">
    <source>
        <dbReference type="Proteomes" id="UP000278907"/>
    </source>
</evidence>
<sequence>MKAQDLAPYIDHTLLKPEARAEDVVRVAEEARQYGFATVCVNSCHVATAARVLAGASAVPIAVVGFPLGAMLPQAKAFEAREAILAGAREIDMVLNLGALKAHDYQRVHQDIAAVVEASHPVPVKVILETGHLTDEEKVVACALSKAAGAAFVKTSTGFGPGGATVKDIELMRAVVGDEVGVKASGGVRSAEDAVKLIRAGANRLGASASVAIVSGQISTAQY</sequence>
<dbReference type="Gene3D" id="3.20.20.70">
    <property type="entry name" value="Aldolase class I"/>
    <property type="match status" value="1"/>
</dbReference>
<evidence type="ECO:0000256" key="4">
    <source>
        <dbReference type="ARBA" id="ARBA00023270"/>
    </source>
</evidence>
<keyword evidence="3 6" id="KW-0456">Lyase</keyword>
<feature type="active site" description="Proton donor/acceptor" evidence="6">
    <location>
        <position position="183"/>
    </location>
</feature>